<sequence>MSMPETAQAAATASASGTVEAVDAAAKTITIAHGPVEALKWPAMTMTFKAPDVDLASVKQGDQVEFEFTSSGMDGTITKITHK</sequence>
<comment type="caution">
    <text evidence="1">The sequence shown here is derived from an EMBL/GenBank/DDBJ whole genome shotgun (WGS) entry which is preliminary data.</text>
</comment>
<accession>A0A7C9LW96</accession>
<dbReference type="Pfam" id="PF11604">
    <property type="entry name" value="CusF_Ec"/>
    <property type="match status" value="1"/>
</dbReference>
<reference evidence="1 2" key="1">
    <citation type="submission" date="2019-12" db="EMBL/GenBank/DDBJ databases">
        <authorList>
            <person name="Xu J."/>
        </authorList>
    </citation>
    <scope>NUCLEOTIDE SEQUENCE [LARGE SCALE GENOMIC DNA]</scope>
    <source>
        <strain evidence="1 2">HX-5-24</strain>
    </source>
</reference>
<keyword evidence="2" id="KW-1185">Reference proteome</keyword>
<dbReference type="EMBL" id="WOXT01000001">
    <property type="protein sequence ID" value="MUV13385.1"/>
    <property type="molecule type" value="Genomic_DNA"/>
</dbReference>
<dbReference type="InterPro" id="IPR042230">
    <property type="entry name" value="CusF_sf"/>
</dbReference>
<dbReference type="Gene3D" id="2.40.50.320">
    <property type="entry name" value="Copper binding periplasmic protein CusF"/>
    <property type="match status" value="1"/>
</dbReference>
<evidence type="ECO:0000313" key="2">
    <source>
        <dbReference type="Proteomes" id="UP000479692"/>
    </source>
</evidence>
<gene>
    <name evidence="1" type="ORF">GN331_04100</name>
</gene>
<dbReference type="InterPro" id="IPR021647">
    <property type="entry name" value="CusF_Ec"/>
</dbReference>
<evidence type="ECO:0008006" key="3">
    <source>
        <dbReference type="Google" id="ProtNLM"/>
    </source>
</evidence>
<dbReference type="AlphaFoldDB" id="A0A7C9LW96"/>
<protein>
    <recommendedName>
        <fullName evidence="3">Copper-binding protein</fullName>
    </recommendedName>
</protein>
<evidence type="ECO:0000313" key="1">
    <source>
        <dbReference type="EMBL" id="MUV13385.1"/>
    </source>
</evidence>
<organism evidence="1 2">
    <name type="scientific">Noviluteimonas gilva</name>
    <dbReference type="NCBI Taxonomy" id="2682097"/>
    <lineage>
        <taxon>Bacteria</taxon>
        <taxon>Pseudomonadati</taxon>
        <taxon>Pseudomonadota</taxon>
        <taxon>Gammaproteobacteria</taxon>
        <taxon>Lysobacterales</taxon>
        <taxon>Lysobacteraceae</taxon>
        <taxon>Noviluteimonas</taxon>
    </lineage>
</organism>
<dbReference type="Proteomes" id="UP000479692">
    <property type="component" value="Unassembled WGS sequence"/>
</dbReference>
<name>A0A7C9LW96_9GAMM</name>
<proteinExistence type="predicted"/>